<dbReference type="EMBL" id="JACMRX010000002">
    <property type="protein sequence ID" value="KAF7996008.1"/>
    <property type="molecule type" value="Genomic_DNA"/>
</dbReference>
<dbReference type="InterPro" id="IPR050780">
    <property type="entry name" value="Mucin_vWF_Thrombospondin_sf"/>
</dbReference>
<dbReference type="InterPro" id="IPR036084">
    <property type="entry name" value="Ser_inhib-like_sf"/>
</dbReference>
<evidence type="ECO:0000259" key="7">
    <source>
        <dbReference type="PROSITE" id="PS51233"/>
    </source>
</evidence>
<keyword evidence="2" id="KW-1015">Disulfide bond</keyword>
<evidence type="ECO:0000259" key="5">
    <source>
        <dbReference type="PROSITE" id="PS50022"/>
    </source>
</evidence>
<evidence type="ECO:0000313" key="8">
    <source>
        <dbReference type="EMBL" id="KAF7996008.1"/>
    </source>
</evidence>
<gene>
    <name evidence="8" type="ORF">HCN44_009046</name>
</gene>
<feature type="domain" description="VWFD" evidence="7">
    <location>
        <begin position="516"/>
        <end position="711"/>
    </location>
</feature>
<feature type="non-terminal residue" evidence="8">
    <location>
        <position position="1764"/>
    </location>
</feature>
<dbReference type="Gene3D" id="2.10.25.10">
    <property type="entry name" value="Laminin"/>
    <property type="match status" value="3"/>
</dbReference>
<evidence type="ECO:0000313" key="9">
    <source>
        <dbReference type="Proteomes" id="UP000639338"/>
    </source>
</evidence>
<dbReference type="PANTHER" id="PTHR11339">
    <property type="entry name" value="EXTRACELLULAR MATRIX GLYCOPROTEIN RELATED"/>
    <property type="match status" value="1"/>
</dbReference>
<dbReference type="GO" id="GO:0008061">
    <property type="term" value="F:chitin binding"/>
    <property type="evidence" value="ECO:0007669"/>
    <property type="project" value="InterPro"/>
</dbReference>
<feature type="domain" description="F5/8 type C" evidence="5">
    <location>
        <begin position="1425"/>
        <end position="1573"/>
    </location>
</feature>
<dbReference type="InterPro" id="IPR014853">
    <property type="entry name" value="VWF/SSPO/ZAN-like_Cys-rich_dom"/>
</dbReference>
<dbReference type="PROSITE" id="PS50022">
    <property type="entry name" value="FA58C_3"/>
    <property type="match status" value="2"/>
</dbReference>
<dbReference type="SMART" id="SM00494">
    <property type="entry name" value="ChtBD2"/>
    <property type="match status" value="1"/>
</dbReference>
<dbReference type="Pfam" id="PF01826">
    <property type="entry name" value="TIL"/>
    <property type="match status" value="2"/>
</dbReference>
<name>A0A834Y1I3_APHGI</name>
<dbReference type="PROSITE" id="PS50940">
    <property type="entry name" value="CHIT_BIND_II"/>
    <property type="match status" value="1"/>
</dbReference>
<dbReference type="Gene3D" id="2.60.120.260">
    <property type="entry name" value="Galactose-binding domain-like"/>
    <property type="match status" value="2"/>
</dbReference>
<dbReference type="PROSITE" id="PS51233">
    <property type="entry name" value="VWFD"/>
    <property type="match status" value="2"/>
</dbReference>
<accession>A0A834Y1I3</accession>
<reference evidence="8 9" key="1">
    <citation type="submission" date="2020-08" db="EMBL/GenBank/DDBJ databases">
        <title>Aphidius gifuensis genome sequencing and assembly.</title>
        <authorList>
            <person name="Du Z."/>
        </authorList>
    </citation>
    <scope>NUCLEOTIDE SEQUENCE [LARGE SCALE GENOMIC DNA]</scope>
    <source>
        <strain evidence="8">YNYX2018</strain>
        <tissue evidence="8">Adults</tissue>
    </source>
</reference>
<dbReference type="PROSITE" id="PS50007">
    <property type="entry name" value="PIPLC_X_DOMAIN"/>
    <property type="match status" value="1"/>
</dbReference>
<dbReference type="SUPFAM" id="SSF57625">
    <property type="entry name" value="Invertebrate chitin-binding proteins"/>
    <property type="match status" value="1"/>
</dbReference>
<feature type="region of interest" description="Disordered" evidence="4">
    <location>
        <begin position="72"/>
        <end position="93"/>
    </location>
</feature>
<dbReference type="GO" id="GO:0005615">
    <property type="term" value="C:extracellular space"/>
    <property type="evidence" value="ECO:0007669"/>
    <property type="project" value="TreeGrafter"/>
</dbReference>
<evidence type="ECO:0000256" key="4">
    <source>
        <dbReference type="SAM" id="MobiDB-lite"/>
    </source>
</evidence>
<feature type="domain" description="F5/8 type C" evidence="5">
    <location>
        <begin position="1625"/>
        <end position="1709"/>
    </location>
</feature>
<dbReference type="InterPro" id="IPR002557">
    <property type="entry name" value="Chitin-bd_dom"/>
</dbReference>
<dbReference type="InterPro" id="IPR008979">
    <property type="entry name" value="Galactose-bd-like_sf"/>
</dbReference>
<dbReference type="PANTHER" id="PTHR11339:SF386">
    <property type="entry name" value="HEMOLECTIN, ISOFORM A"/>
    <property type="match status" value="1"/>
</dbReference>
<dbReference type="GO" id="GO:0031012">
    <property type="term" value="C:extracellular matrix"/>
    <property type="evidence" value="ECO:0007669"/>
    <property type="project" value="TreeGrafter"/>
</dbReference>
<dbReference type="Pfam" id="PF00094">
    <property type="entry name" value="VWD"/>
    <property type="match status" value="2"/>
</dbReference>
<dbReference type="SMART" id="SM00216">
    <property type="entry name" value="VWD"/>
    <property type="match status" value="2"/>
</dbReference>
<evidence type="ECO:0008006" key="10">
    <source>
        <dbReference type="Google" id="ProtNLM"/>
    </source>
</evidence>
<comment type="caution">
    <text evidence="8">The sequence shown here is derived from an EMBL/GenBank/DDBJ whole genome shotgun (WGS) entry which is preliminary data.</text>
</comment>
<feature type="domain" description="VWFD" evidence="7">
    <location>
        <begin position="925"/>
        <end position="1090"/>
    </location>
</feature>
<dbReference type="SMART" id="SM00832">
    <property type="entry name" value="C8"/>
    <property type="match status" value="3"/>
</dbReference>
<dbReference type="SUPFAM" id="SSF49785">
    <property type="entry name" value="Galactose-binding domain-like"/>
    <property type="match status" value="2"/>
</dbReference>
<protein>
    <recommendedName>
        <fullName evidence="10">Hemocytin</fullName>
    </recommendedName>
</protein>
<dbReference type="InterPro" id="IPR000421">
    <property type="entry name" value="FA58C"/>
</dbReference>
<evidence type="ECO:0000256" key="2">
    <source>
        <dbReference type="ARBA" id="ARBA00023157"/>
    </source>
</evidence>
<proteinExistence type="inferred from homology"/>
<keyword evidence="9" id="KW-1185">Reference proteome</keyword>
<dbReference type="SUPFAM" id="SSF57567">
    <property type="entry name" value="Serine protease inhibitors"/>
    <property type="match status" value="3"/>
</dbReference>
<dbReference type="OrthoDB" id="6262482at2759"/>
<evidence type="ECO:0000259" key="6">
    <source>
        <dbReference type="PROSITE" id="PS50940"/>
    </source>
</evidence>
<dbReference type="CDD" id="cd19941">
    <property type="entry name" value="TIL"/>
    <property type="match status" value="3"/>
</dbReference>
<evidence type="ECO:0000256" key="3">
    <source>
        <dbReference type="ARBA" id="ARBA00023180"/>
    </source>
</evidence>
<feature type="domain" description="Chitin-binding type-2" evidence="6">
    <location>
        <begin position="1268"/>
        <end position="1320"/>
    </location>
</feature>
<dbReference type="Proteomes" id="UP000639338">
    <property type="component" value="Unassembled WGS sequence"/>
</dbReference>
<dbReference type="InterPro" id="IPR002919">
    <property type="entry name" value="TIL_dom"/>
</dbReference>
<sequence>IIINEFLDSIIDLSHVNFDDNERWLLSVSDRISSSTPFCANIVRKRCFYARFLVTRAVGKMCQFPKRRSANPRRQVYPDRQSDYHLLPEQPPANPRRQDYPDHLICESLSPDVVTQIICSEPCQDEAIRQESITKGAQNRRLPPKPELSLCPSFVYQNIRNVSFAPSRYSRQSNVRALFEEENLYDEGNKHAIEDDLELCALRREINRNRERTRLSNTPEKNNDQSNVRKTDDVCPFYIRIYIQGKEYILTLNDTIPLFHTNKKKILPITAQLTELRFEMSGNLIVASLHTIGINLKWDGGLFVQIKSNESLMNGNPADDKTRKDNSHSINLATFIANWKIDKTCDDNLASNHKFKSDITEESIKFCDSLFADLRFKGCSKTLDLAALQSTCQLDYCNCHEVDKRKCACETMNVYVRQCYHDRLTKTLSWRHQNLCPMNCTGGRIYNSCGSKYQQSCGEDLTQAKKIIDIEDCEEGCFCPEGIIFHENKCITPGECPCRLRGKSFPLGTIIPKKFSRCSVVGDPHYVTFDGKRYDFMGKCSYYLVKGDNYSIEAENVACLDSPSCVKSIKICQKNLTIKLKQSHQVEINNEEITKFPIINSNTKIRIASSIFIVVHMPNNLEIWWDDDFLTPSNDIEQSILPFTNKWETNKQCEDILKEDTTHPCDKNPERLSNAEKHCSIIWSNVFSSCHRHVDPEEFYKNCKYDMCSCERNIERCLFGVKIIWRTEEYQICGNSCTRSCNDISFNHVNNIHKICNRECVEGCNCPEGQTLDSHGECVDIDLCPCYNEGMEFKPGYRGIRAGIKCQNICTCKNAIWSCQEATDDEIEKYPSSDSLQTICSTMKNLELTNCEPAIPSTCRNMNDKVIYSPTICMPGCICKKGYVLDSPSDNCAKQESCPCYHGEECNTCKCDKGHWKCTDKICPGICSVWGDSHYKTFDDKTYDLQGACDYVFVEGNFGADDCFEISTKNVPCGTSWVTCSKAITLSIETANNREKITLTNDKQLSLNNYQRIAVRYAGEFSFLDVPDLGLVVQWEVRDIKLDPKWKSKTKGLCGDYNDNSQNDFKTPPDGISEVSARIFEPKDITDTCAQHPERKIWAVEKCGKLKTSLFEACHSECLCTALAAYAHECNNRVVPIKWRSKNLCPMQCDEKCSNYSPCILTCPRETCFCTIVYMEESEECIDGWTPWINKHSIEKSNNETKSITGAIDTEPLPLMIDLLEFNNSSQTGLDAECSLERGLICQSNGNELPCVDFEISVLCKCENTTASDNCDMTRPSQADPIDCHVFYKCAPGTNGATKLIQKTCGKDMFYNPVAMICDWCSNNSNINNNDRNSIDGTRDCVPGCTAKDRKTCGKNKYWRDPETCVDIADCNCISHNEESVKPGVVVEETNCKRCQCLSNFYTCDNTSCEKSTTVETTTPTVIDTTTPVISLTTNIIIVPSTLSPAAPCISKHYNSLVEYFKGTSENHNPKFWQAKYTNTNQWYEITLPKLEPIYSIIISGDPIDNKFVTSYKLLYSQDDHEFSYMPDTLSGPIDAFTPVKHIFTSPIEAKIIKINPQTWHNGISMSVDLNGCDDKLQTVTPKIIIDKEEETSKPICDEPMGFDNCVMIDEQVTVSSTTDSSSLNITGIETKGANNIWTIAYKIYYGNDGVNWNPIIDLLNIKKIFTANFNDKITKINNLTKPIQAQYLKIQPIQWHQHVGLKVELHGYDNVCKCNEVLWWNGAACVEKHNYPCVYHGVPYVVSATFESSYYRKCICTMTGIVD</sequence>
<dbReference type="Pfam" id="PF00754">
    <property type="entry name" value="F5_F8_type_C"/>
    <property type="match status" value="2"/>
</dbReference>
<dbReference type="InterPro" id="IPR001846">
    <property type="entry name" value="VWF_type-D"/>
</dbReference>
<dbReference type="Pfam" id="PF08742">
    <property type="entry name" value="C8"/>
    <property type="match status" value="3"/>
</dbReference>
<dbReference type="InterPro" id="IPR036508">
    <property type="entry name" value="Chitin-bd_dom_sf"/>
</dbReference>
<organism evidence="8 9">
    <name type="scientific">Aphidius gifuensis</name>
    <name type="common">Parasitoid wasp</name>
    <dbReference type="NCBI Taxonomy" id="684658"/>
    <lineage>
        <taxon>Eukaryota</taxon>
        <taxon>Metazoa</taxon>
        <taxon>Ecdysozoa</taxon>
        <taxon>Arthropoda</taxon>
        <taxon>Hexapoda</taxon>
        <taxon>Insecta</taxon>
        <taxon>Pterygota</taxon>
        <taxon>Neoptera</taxon>
        <taxon>Endopterygota</taxon>
        <taxon>Hymenoptera</taxon>
        <taxon>Apocrita</taxon>
        <taxon>Ichneumonoidea</taxon>
        <taxon>Braconidae</taxon>
        <taxon>Aphidiinae</taxon>
        <taxon>Aphidius</taxon>
    </lineage>
</organism>
<evidence type="ECO:0000256" key="1">
    <source>
        <dbReference type="ARBA" id="ARBA00007611"/>
    </source>
</evidence>
<keyword evidence="3" id="KW-0325">Glycoprotein</keyword>
<comment type="similarity">
    <text evidence="1">Belongs to the serine protease inhibitor-like (TIL domain-containing) family.</text>
</comment>